<evidence type="ECO:0000313" key="3">
    <source>
        <dbReference type="EMBL" id="MBT2987544.1"/>
    </source>
</evidence>
<accession>A0A944QT35</accession>
<organism evidence="3 4">
    <name type="scientific">Candidatus Thiodiazotropha taylori</name>
    <dbReference type="NCBI Taxonomy" id="2792791"/>
    <lineage>
        <taxon>Bacteria</taxon>
        <taxon>Pseudomonadati</taxon>
        <taxon>Pseudomonadota</taxon>
        <taxon>Gammaproteobacteria</taxon>
        <taxon>Chromatiales</taxon>
        <taxon>Sedimenticolaceae</taxon>
        <taxon>Candidatus Thiodiazotropha</taxon>
    </lineage>
</organism>
<dbReference type="CDD" id="cd03811">
    <property type="entry name" value="GT4_GT28_WabH-like"/>
    <property type="match status" value="1"/>
</dbReference>
<feature type="domain" description="Glycosyltransferase subfamily 4-like N-terminal" evidence="2">
    <location>
        <begin position="17"/>
        <end position="176"/>
    </location>
</feature>
<dbReference type="SUPFAM" id="SSF53756">
    <property type="entry name" value="UDP-Glycosyltransferase/glycogen phosphorylase"/>
    <property type="match status" value="1"/>
</dbReference>
<gene>
    <name evidence="3" type="ORF">KME65_01140</name>
</gene>
<dbReference type="PANTHER" id="PTHR12526:SF630">
    <property type="entry name" value="GLYCOSYLTRANSFERASE"/>
    <property type="match status" value="1"/>
</dbReference>
<feature type="domain" description="Glycosyl transferase family 1" evidence="1">
    <location>
        <begin position="195"/>
        <end position="340"/>
    </location>
</feature>
<evidence type="ECO:0000259" key="2">
    <source>
        <dbReference type="Pfam" id="PF13439"/>
    </source>
</evidence>
<evidence type="ECO:0000259" key="1">
    <source>
        <dbReference type="Pfam" id="PF00534"/>
    </source>
</evidence>
<reference evidence="3 4" key="1">
    <citation type="submission" date="2021-05" db="EMBL/GenBank/DDBJ databases">
        <title>Genetic and Functional Diversity in Clade A Lucinid endosymbionts from the Bahamas.</title>
        <authorList>
            <person name="Giani N.M."/>
            <person name="Engel A.S."/>
            <person name="Campbell B.J."/>
        </authorList>
    </citation>
    <scope>NUCLEOTIDE SEQUENCE [LARGE SCALE GENOMIC DNA]</scope>
    <source>
        <strain evidence="3">LUC16012Gg_MoonRockCtena</strain>
    </source>
</reference>
<dbReference type="AlphaFoldDB" id="A0A944QT35"/>
<dbReference type="EMBL" id="JAHHGM010000001">
    <property type="protein sequence ID" value="MBT2987544.1"/>
    <property type="molecule type" value="Genomic_DNA"/>
</dbReference>
<dbReference type="InterPro" id="IPR028098">
    <property type="entry name" value="Glyco_trans_4-like_N"/>
</dbReference>
<dbReference type="Pfam" id="PF13439">
    <property type="entry name" value="Glyco_transf_4"/>
    <property type="match status" value="1"/>
</dbReference>
<protein>
    <submittedName>
        <fullName evidence="3">Glycosyltransferase</fullName>
    </submittedName>
</protein>
<dbReference type="InterPro" id="IPR001296">
    <property type="entry name" value="Glyco_trans_1"/>
</dbReference>
<dbReference type="PANTHER" id="PTHR12526">
    <property type="entry name" value="GLYCOSYLTRANSFERASE"/>
    <property type="match status" value="1"/>
</dbReference>
<dbReference type="GO" id="GO:0016757">
    <property type="term" value="F:glycosyltransferase activity"/>
    <property type="evidence" value="ECO:0007669"/>
    <property type="project" value="UniProtKB-ARBA"/>
</dbReference>
<sequence>MTSQPRIACFLATSGHSGVDRVARNLLPGLAEAGYPVDLLKIRNHGPNLEGGRTDNLRVVEFKARHVYTALPELVSYLRQSRPAVLLTDKDRVNRTAILAHALSGGKSRLALRNGTTVSVNLASRGVFDRFVQRNSMRHFYRRADAILMPSKGAADDFASTIGLPRERIAVVPSPIITPGFLRQLDQPLDHPWFAPGEPRVILGVGELCRRKDFTTLIRAYAQLVESYDCRLLILGEGRARDRLQQEIDRLGLGGRIGLPGFVANPYPYMKRASLFVLSSLWEGMPVVLIEAMAAATPVVATDCPSGPAELLSGLSAELLVKPRDASALARAMAGQLDNPLPGPALLAAVDAYRLENSVAAYLKAMGFSVE</sequence>
<dbReference type="Gene3D" id="3.40.50.2000">
    <property type="entry name" value="Glycogen Phosphorylase B"/>
    <property type="match status" value="2"/>
</dbReference>
<comment type="caution">
    <text evidence="3">The sequence shown here is derived from an EMBL/GenBank/DDBJ whole genome shotgun (WGS) entry which is preliminary data.</text>
</comment>
<evidence type="ECO:0000313" key="4">
    <source>
        <dbReference type="Proteomes" id="UP000770889"/>
    </source>
</evidence>
<dbReference type="Proteomes" id="UP000770889">
    <property type="component" value="Unassembled WGS sequence"/>
</dbReference>
<name>A0A944QT35_9GAMM</name>
<proteinExistence type="predicted"/>
<dbReference type="Pfam" id="PF00534">
    <property type="entry name" value="Glycos_transf_1"/>
    <property type="match status" value="1"/>
</dbReference>